<evidence type="ECO:0000256" key="3">
    <source>
        <dbReference type="ARBA" id="ARBA00023002"/>
    </source>
</evidence>
<dbReference type="Pfam" id="PF13462">
    <property type="entry name" value="Thioredoxin_4"/>
    <property type="match status" value="1"/>
</dbReference>
<dbReference type="EMBL" id="FNDE01000008">
    <property type="protein sequence ID" value="SDH01167.1"/>
    <property type="molecule type" value="Genomic_DNA"/>
</dbReference>
<dbReference type="PANTHER" id="PTHR13887:SF14">
    <property type="entry name" value="DISULFIDE BOND FORMATION PROTEIN D"/>
    <property type="match status" value="1"/>
</dbReference>
<evidence type="ECO:0000259" key="7">
    <source>
        <dbReference type="PROSITE" id="PS51352"/>
    </source>
</evidence>
<evidence type="ECO:0000256" key="4">
    <source>
        <dbReference type="ARBA" id="ARBA00023157"/>
    </source>
</evidence>
<evidence type="ECO:0000256" key="5">
    <source>
        <dbReference type="ARBA" id="ARBA00023284"/>
    </source>
</evidence>
<dbReference type="OrthoDB" id="117402at2"/>
<dbReference type="AlphaFoldDB" id="A0A1G7YXP6"/>
<evidence type="ECO:0000256" key="6">
    <source>
        <dbReference type="SAM" id="Phobius"/>
    </source>
</evidence>
<comment type="similarity">
    <text evidence="1">Belongs to the thioredoxin family. DsbA subfamily.</text>
</comment>
<organism evidence="8 9">
    <name type="scientific">Aneurinibacillus thermoaerophilus</name>
    <dbReference type="NCBI Taxonomy" id="143495"/>
    <lineage>
        <taxon>Bacteria</taxon>
        <taxon>Bacillati</taxon>
        <taxon>Bacillota</taxon>
        <taxon>Bacilli</taxon>
        <taxon>Bacillales</taxon>
        <taxon>Paenibacillaceae</taxon>
        <taxon>Aneurinibacillus group</taxon>
        <taxon>Aneurinibacillus</taxon>
    </lineage>
</organism>
<keyword evidence="2" id="KW-0732">Signal</keyword>
<gene>
    <name evidence="8" type="ORF">SAMN04489735_100851</name>
</gene>
<keyword evidence="6" id="KW-1133">Transmembrane helix</keyword>
<keyword evidence="6" id="KW-0812">Transmembrane</keyword>
<feature type="transmembrane region" description="Helical" evidence="6">
    <location>
        <begin position="12"/>
        <end position="33"/>
    </location>
</feature>
<dbReference type="InterPro" id="IPR012336">
    <property type="entry name" value="Thioredoxin-like_fold"/>
</dbReference>
<evidence type="ECO:0000313" key="8">
    <source>
        <dbReference type="EMBL" id="SDH01167.1"/>
    </source>
</evidence>
<name>A0A1G7YXP6_ANETH</name>
<keyword evidence="6" id="KW-0472">Membrane</keyword>
<dbReference type="Gene3D" id="3.40.30.10">
    <property type="entry name" value="Glutaredoxin"/>
    <property type="match status" value="1"/>
</dbReference>
<evidence type="ECO:0000256" key="2">
    <source>
        <dbReference type="ARBA" id="ARBA00022729"/>
    </source>
</evidence>
<dbReference type="SUPFAM" id="SSF52833">
    <property type="entry name" value="Thioredoxin-like"/>
    <property type="match status" value="1"/>
</dbReference>
<dbReference type="GO" id="GO:0016853">
    <property type="term" value="F:isomerase activity"/>
    <property type="evidence" value="ECO:0007669"/>
    <property type="project" value="UniProtKB-KW"/>
</dbReference>
<dbReference type="Proteomes" id="UP000198956">
    <property type="component" value="Unassembled WGS sequence"/>
</dbReference>
<sequence length="228" mass="26160">MAKKKQNDRKTLVIATIIFLIIGLSIFLIFYTLSKPEEKTKVYHFSYENQPYIGKEDAPVQIVEFADFKCPVCAKWEDVYFPLLKEEFIDTGKVKFVFMNFPILGADSYTAAAAGEAIYHQNEQAFWTFYSAIYKKQGEENEEWATPEFLVELAKRNVPGVDYEKLKHDLEHKTYLSEIEQDAKQGEAASVPGTPTFFINGKKIDSIHYEDMKAAIEQELKAVDTPRG</sequence>
<accession>A0A1G7YXP6</accession>
<dbReference type="PROSITE" id="PS51352">
    <property type="entry name" value="THIOREDOXIN_2"/>
    <property type="match status" value="1"/>
</dbReference>
<keyword evidence="3" id="KW-0560">Oxidoreductase</keyword>
<evidence type="ECO:0000256" key="1">
    <source>
        <dbReference type="ARBA" id="ARBA00005791"/>
    </source>
</evidence>
<protein>
    <submittedName>
        <fullName evidence="8">Protein-disulfide isomerase</fullName>
    </submittedName>
</protein>
<dbReference type="InterPro" id="IPR036249">
    <property type="entry name" value="Thioredoxin-like_sf"/>
</dbReference>
<dbReference type="RefSeq" id="WP_091260220.1">
    <property type="nucleotide sequence ID" value="NZ_FNDE01000008.1"/>
</dbReference>
<dbReference type="InterPro" id="IPR013766">
    <property type="entry name" value="Thioredoxin_domain"/>
</dbReference>
<dbReference type="GO" id="GO:0016491">
    <property type="term" value="F:oxidoreductase activity"/>
    <property type="evidence" value="ECO:0007669"/>
    <property type="project" value="UniProtKB-KW"/>
</dbReference>
<keyword evidence="8" id="KW-0413">Isomerase</keyword>
<evidence type="ECO:0000313" key="9">
    <source>
        <dbReference type="Proteomes" id="UP000198956"/>
    </source>
</evidence>
<keyword evidence="4" id="KW-1015">Disulfide bond</keyword>
<feature type="domain" description="Thioredoxin" evidence="7">
    <location>
        <begin position="36"/>
        <end position="221"/>
    </location>
</feature>
<reference evidence="8 9" key="1">
    <citation type="submission" date="2016-10" db="EMBL/GenBank/DDBJ databases">
        <authorList>
            <person name="de Groot N.N."/>
        </authorList>
    </citation>
    <scope>NUCLEOTIDE SEQUENCE [LARGE SCALE GENOMIC DNA]</scope>
    <source>
        <strain evidence="8 9">L 420-91</strain>
    </source>
</reference>
<dbReference type="PANTHER" id="PTHR13887">
    <property type="entry name" value="GLUTATHIONE S-TRANSFERASE KAPPA"/>
    <property type="match status" value="1"/>
</dbReference>
<proteinExistence type="inferred from homology"/>
<keyword evidence="5" id="KW-0676">Redox-active center</keyword>